<dbReference type="AlphaFoldDB" id="R7WCP7"/>
<dbReference type="InterPro" id="IPR045262">
    <property type="entry name" value="STP/PLT_plant"/>
</dbReference>
<comment type="subcellular location">
    <subcellularLocation>
        <location evidence="1">Membrane</location>
        <topology evidence="1">Multi-pass membrane protein</topology>
    </subcellularLocation>
</comment>
<dbReference type="EnsemblPlants" id="EMT20361">
    <property type="protein sequence ID" value="EMT20361"/>
    <property type="gene ID" value="F775_17767"/>
</dbReference>
<keyword evidence="4" id="KW-0812">Transmembrane</keyword>
<dbReference type="GO" id="GO:0015144">
    <property type="term" value="F:carbohydrate transmembrane transporter activity"/>
    <property type="evidence" value="ECO:0007669"/>
    <property type="project" value="InterPro"/>
</dbReference>
<protein>
    <submittedName>
        <fullName evidence="8">Sugar transport protein 14</fullName>
    </submittedName>
</protein>
<keyword evidence="3" id="KW-0813">Transport</keyword>
<keyword evidence="5" id="KW-1133">Transmembrane helix</keyword>
<dbReference type="InterPro" id="IPR005828">
    <property type="entry name" value="MFS_sugar_transport-like"/>
</dbReference>
<sequence>MAGGFAGVEAGGGRAEQYEGRITPYFILACIVGSFGGSLFGYDLGVSSGVTSMDDFLIKFFPDVYNRKHAHLHETDYCKYDNQLSGMNSILFYSPVIFQSLGFGSSAALYSSIITGSMLVGGALVSMLVVARLGRRVLFIEAGAQMIASMVVVATILALKFGHGEELSKGVSTVLVVAICLFVVAYGWSWGPLGWLVPSELFPLEMRSAGQSVVVCVNLFWTAAVAQCFLAAMCHLRWGVFILFAALIVVMSIFVILLLPETKQVPIEEIWLLFDKHWYWKRVVTKDPNHQT</sequence>
<evidence type="ECO:0000256" key="4">
    <source>
        <dbReference type="ARBA" id="ARBA00022692"/>
    </source>
</evidence>
<evidence type="ECO:0000256" key="5">
    <source>
        <dbReference type="ARBA" id="ARBA00022989"/>
    </source>
</evidence>
<organism evidence="8">
    <name type="scientific">Aegilops tauschii</name>
    <name type="common">Tausch's goatgrass</name>
    <name type="synonym">Aegilops squarrosa</name>
    <dbReference type="NCBI Taxonomy" id="37682"/>
    <lineage>
        <taxon>Eukaryota</taxon>
        <taxon>Viridiplantae</taxon>
        <taxon>Streptophyta</taxon>
        <taxon>Embryophyta</taxon>
        <taxon>Tracheophyta</taxon>
        <taxon>Spermatophyta</taxon>
        <taxon>Magnoliopsida</taxon>
        <taxon>Liliopsida</taxon>
        <taxon>Poales</taxon>
        <taxon>Poaceae</taxon>
        <taxon>BOP clade</taxon>
        <taxon>Pooideae</taxon>
        <taxon>Triticodae</taxon>
        <taxon>Triticeae</taxon>
        <taxon>Triticinae</taxon>
        <taxon>Aegilops</taxon>
    </lineage>
</organism>
<dbReference type="PANTHER" id="PTHR23500">
    <property type="entry name" value="SOLUTE CARRIER FAMILY 2, FACILITATED GLUCOSE TRANSPORTER"/>
    <property type="match status" value="1"/>
</dbReference>
<comment type="similarity">
    <text evidence="2">Belongs to the major facilitator superfamily. Sugar transporter (TC 2.A.1.1) family.</text>
</comment>
<dbReference type="SUPFAM" id="SSF103473">
    <property type="entry name" value="MFS general substrate transporter"/>
    <property type="match status" value="1"/>
</dbReference>
<evidence type="ECO:0000256" key="1">
    <source>
        <dbReference type="ARBA" id="ARBA00004141"/>
    </source>
</evidence>
<dbReference type="PROSITE" id="PS50850">
    <property type="entry name" value="MFS"/>
    <property type="match status" value="1"/>
</dbReference>
<dbReference type="InterPro" id="IPR020846">
    <property type="entry name" value="MFS_dom"/>
</dbReference>
<dbReference type="GO" id="GO:0016020">
    <property type="term" value="C:membrane"/>
    <property type="evidence" value="ECO:0007669"/>
    <property type="project" value="UniProtKB-SubCell"/>
</dbReference>
<feature type="domain" description="Major facilitator superfamily (MFS) profile" evidence="7">
    <location>
        <begin position="1"/>
        <end position="263"/>
    </location>
</feature>
<evidence type="ECO:0000313" key="8">
    <source>
        <dbReference type="EnsemblPlants" id="EMT20361"/>
    </source>
</evidence>
<evidence type="ECO:0000256" key="6">
    <source>
        <dbReference type="ARBA" id="ARBA00023136"/>
    </source>
</evidence>
<evidence type="ECO:0000256" key="2">
    <source>
        <dbReference type="ARBA" id="ARBA00010992"/>
    </source>
</evidence>
<dbReference type="Gene3D" id="1.20.1250.20">
    <property type="entry name" value="MFS general substrate transporter like domains"/>
    <property type="match status" value="1"/>
</dbReference>
<reference evidence="8" key="1">
    <citation type="submission" date="2015-06" db="UniProtKB">
        <authorList>
            <consortium name="EnsemblPlants"/>
        </authorList>
    </citation>
    <scope>IDENTIFICATION</scope>
</reference>
<name>R7WCP7_AEGTA</name>
<proteinExistence type="inferred from homology"/>
<dbReference type="InterPro" id="IPR036259">
    <property type="entry name" value="MFS_trans_sf"/>
</dbReference>
<evidence type="ECO:0000256" key="3">
    <source>
        <dbReference type="ARBA" id="ARBA00022448"/>
    </source>
</evidence>
<keyword evidence="6" id="KW-0472">Membrane</keyword>
<dbReference type="Pfam" id="PF00083">
    <property type="entry name" value="Sugar_tr"/>
    <property type="match status" value="1"/>
</dbReference>
<accession>R7WCP7</accession>
<evidence type="ECO:0000259" key="7">
    <source>
        <dbReference type="PROSITE" id="PS50850"/>
    </source>
</evidence>
<dbReference type="PANTHER" id="PTHR23500:SF14">
    <property type="entry name" value="SUGAR TRANSPORT PROTEIN 14"/>
    <property type="match status" value="1"/>
</dbReference>